<keyword evidence="5" id="KW-1185">Reference proteome</keyword>
<dbReference type="HOGENOM" id="CLU_049915_3_0_3"/>
<dbReference type="InterPro" id="IPR045759">
    <property type="entry name" value="Ap4A_phos1/2_N"/>
</dbReference>
<evidence type="ECO:0000259" key="3">
    <source>
        <dbReference type="Pfam" id="PF19327"/>
    </source>
</evidence>
<dbReference type="eggNOG" id="COG4360">
    <property type="taxonomic scope" value="Bacteria"/>
</dbReference>
<dbReference type="Pfam" id="PF19327">
    <property type="entry name" value="Ap4A_phos_N"/>
    <property type="match status" value="1"/>
</dbReference>
<feature type="active site" description="Nucleophile" evidence="1">
    <location>
        <position position="158"/>
    </location>
</feature>
<dbReference type="EMBL" id="CP001287">
    <property type="protein sequence ID" value="ACK68016.1"/>
    <property type="molecule type" value="Genomic_DNA"/>
</dbReference>
<dbReference type="InterPro" id="IPR019200">
    <property type="entry name" value="ATP_adenylylTrfase_C"/>
</dbReference>
<evidence type="ECO:0000313" key="5">
    <source>
        <dbReference type="Proteomes" id="UP000008204"/>
    </source>
</evidence>
<reference evidence="5" key="1">
    <citation type="journal article" date="2011" name="MBio">
        <title>Novel metabolic attributes of the genus Cyanothece, comprising a group of unicellular nitrogen-fixing Cyanobacteria.</title>
        <authorList>
            <person name="Bandyopadhyay A."/>
            <person name="Elvitigala T."/>
            <person name="Welsh E."/>
            <person name="Stockel J."/>
            <person name="Liberton M."/>
            <person name="Min H."/>
            <person name="Sherman L.A."/>
            <person name="Pakrasi H.B."/>
        </authorList>
    </citation>
    <scope>NUCLEOTIDE SEQUENCE [LARGE SCALE GENOMIC DNA]</scope>
    <source>
        <strain evidence="5">PCC 8801</strain>
    </source>
</reference>
<dbReference type="OrthoDB" id="421767at2"/>
<dbReference type="AlphaFoldDB" id="B7K5W3"/>
<proteinExistence type="predicted"/>
<dbReference type="PIRSF" id="PIRSF000846">
    <property type="entry name" value="ATP_adenylyltr"/>
    <property type="match status" value="1"/>
</dbReference>
<name>B7K5W3_RIPO1</name>
<dbReference type="GO" id="GO:0009117">
    <property type="term" value="P:nucleotide metabolic process"/>
    <property type="evidence" value="ECO:0007669"/>
    <property type="project" value="InterPro"/>
</dbReference>
<gene>
    <name evidence="4" type="ordered locus">PCC8801_4080</name>
</gene>
<feature type="domain" description="Ap4A phosphorylase 1/2 N-terminal" evidence="3">
    <location>
        <begin position="5"/>
        <end position="180"/>
    </location>
</feature>
<dbReference type="Pfam" id="PF09830">
    <property type="entry name" value="ATP_transf"/>
    <property type="match status" value="1"/>
</dbReference>
<feature type="domain" description="ATP adenylyltransferase C-terminal" evidence="2">
    <location>
        <begin position="192"/>
        <end position="300"/>
    </location>
</feature>
<organism evidence="4 5">
    <name type="scientific">Rippkaea orientalis (strain PCC 8801 / RF-1)</name>
    <name type="common">Cyanothece sp. (strain PCC 8801)</name>
    <dbReference type="NCBI Taxonomy" id="41431"/>
    <lineage>
        <taxon>Bacteria</taxon>
        <taxon>Bacillati</taxon>
        <taxon>Cyanobacteriota</taxon>
        <taxon>Cyanophyceae</taxon>
        <taxon>Oscillatoriophycideae</taxon>
        <taxon>Chroococcales</taxon>
        <taxon>Aphanothecaceae</taxon>
        <taxon>Rippkaea</taxon>
        <taxon>Rippkaea orientalis</taxon>
    </lineage>
</organism>
<evidence type="ECO:0000313" key="4">
    <source>
        <dbReference type="EMBL" id="ACK68016.1"/>
    </source>
</evidence>
<dbReference type="GO" id="GO:0003877">
    <property type="term" value="F:ATP:ADP adenylyltransferase activity"/>
    <property type="evidence" value="ECO:0007669"/>
    <property type="project" value="InterPro"/>
</dbReference>
<dbReference type="PANTHER" id="PTHR38420">
    <property type="entry name" value="AP-4-A PHOSPHORYLASE II"/>
    <property type="match status" value="1"/>
</dbReference>
<dbReference type="Proteomes" id="UP000008204">
    <property type="component" value="Chromosome"/>
</dbReference>
<evidence type="ECO:0000256" key="1">
    <source>
        <dbReference type="PIRSR" id="PIRSR000846-1"/>
    </source>
</evidence>
<accession>B7K5W3</accession>
<dbReference type="Gene3D" id="3.30.428.70">
    <property type="match status" value="1"/>
</dbReference>
<dbReference type="InterPro" id="IPR043171">
    <property type="entry name" value="Ap4A_phos1/2-like"/>
</dbReference>
<dbReference type="SUPFAM" id="SSF54197">
    <property type="entry name" value="HIT-like"/>
    <property type="match status" value="1"/>
</dbReference>
<dbReference type="InterPro" id="IPR009163">
    <property type="entry name" value="Ap4A_phos1/2"/>
</dbReference>
<evidence type="ECO:0000259" key="2">
    <source>
        <dbReference type="Pfam" id="PF09830"/>
    </source>
</evidence>
<sequence>MVTENNPTQPNNLWDKVITQTTHALNCGALQSIATEHEFIEDNKIRFLVRILANIERKKTETKQKQKQAKERGKEFNPFLPYEEDLFVTNLSETHLCLLNKYNVVDYHLLVITRAFEEQESYLNLLDFAALWQCLKQIDGLGFYNSSPIAGASQRHKHLQLVPLPLVSEGEKIPIEPALETAQFKQNIGSIPHFPFVHGLIELNLNQDQDDHLTAEILLKCYYQLLAAINLPIIEEKSPGDYNLLITKKWMLIIKRSQPTYQSIPINSLGFAGTLLVKNQQQMEQLKQLKPITILKNVSYENLA</sequence>
<dbReference type="RefSeq" id="WP_012597269.1">
    <property type="nucleotide sequence ID" value="NC_011726.1"/>
</dbReference>
<dbReference type="STRING" id="41431.PCC8801_4080"/>
<dbReference type="PANTHER" id="PTHR38420:SF1">
    <property type="entry name" value="PUTATIVE (AFU_ORTHOLOGUE AFUA_5G14690)-RELATED"/>
    <property type="match status" value="1"/>
</dbReference>
<dbReference type="KEGG" id="cyp:PCC8801_4080"/>
<dbReference type="GO" id="GO:0005524">
    <property type="term" value="F:ATP binding"/>
    <property type="evidence" value="ECO:0007669"/>
    <property type="project" value="InterPro"/>
</dbReference>
<dbReference type="InterPro" id="IPR036265">
    <property type="entry name" value="HIT-like_sf"/>
</dbReference>
<protein>
    <submittedName>
        <fullName evidence="4">Ap4A phosphorylase II</fullName>
    </submittedName>
</protein>